<keyword evidence="3" id="KW-1133">Transmembrane helix</keyword>
<keyword evidence="2" id="KW-0812">Transmembrane</keyword>
<dbReference type="SUPFAM" id="SSF161084">
    <property type="entry name" value="MAPEG domain-like"/>
    <property type="match status" value="1"/>
</dbReference>
<dbReference type="Gene3D" id="1.20.120.550">
    <property type="entry name" value="Membrane associated eicosanoid/glutathione metabolism-like domain"/>
    <property type="match status" value="1"/>
</dbReference>
<proteinExistence type="predicted"/>
<comment type="subcellular location">
    <subcellularLocation>
        <location evidence="1">Membrane</location>
    </subcellularLocation>
</comment>
<evidence type="ECO:0000256" key="3">
    <source>
        <dbReference type="ARBA" id="ARBA00022989"/>
    </source>
</evidence>
<keyword evidence="4" id="KW-0472">Membrane</keyword>
<comment type="caution">
    <text evidence="5">The sequence shown here is derived from an EMBL/GenBank/DDBJ whole genome shotgun (WGS) entry which is preliminary data.</text>
</comment>
<evidence type="ECO:0000256" key="2">
    <source>
        <dbReference type="ARBA" id="ARBA00022692"/>
    </source>
</evidence>
<dbReference type="Pfam" id="PF01124">
    <property type="entry name" value="MAPEG"/>
    <property type="match status" value="1"/>
</dbReference>
<keyword evidence="6" id="KW-1185">Reference proteome</keyword>
<dbReference type="AlphaFoldDB" id="A0A139HYI8"/>
<accession>A0A139HYI8</accession>
<gene>
    <name evidence="5" type="ORF">AC578_10155</name>
</gene>
<dbReference type="InterPro" id="IPR001129">
    <property type="entry name" value="Membr-assoc_MAPEG"/>
</dbReference>
<organism evidence="5 6">
    <name type="scientific">Pseudocercospora eumusae</name>
    <dbReference type="NCBI Taxonomy" id="321146"/>
    <lineage>
        <taxon>Eukaryota</taxon>
        <taxon>Fungi</taxon>
        <taxon>Dikarya</taxon>
        <taxon>Ascomycota</taxon>
        <taxon>Pezizomycotina</taxon>
        <taxon>Dothideomycetes</taxon>
        <taxon>Dothideomycetidae</taxon>
        <taxon>Mycosphaerellales</taxon>
        <taxon>Mycosphaerellaceae</taxon>
        <taxon>Pseudocercospora</taxon>
    </lineage>
</organism>
<evidence type="ECO:0000313" key="6">
    <source>
        <dbReference type="Proteomes" id="UP000070133"/>
    </source>
</evidence>
<dbReference type="STRING" id="321146.A0A139HYI8"/>
<dbReference type="OrthoDB" id="4456959at2759"/>
<evidence type="ECO:0000256" key="1">
    <source>
        <dbReference type="ARBA" id="ARBA00004370"/>
    </source>
</evidence>
<evidence type="ECO:0000256" key="4">
    <source>
        <dbReference type="ARBA" id="ARBA00023136"/>
    </source>
</evidence>
<evidence type="ECO:0000313" key="5">
    <source>
        <dbReference type="EMBL" id="KXT07526.1"/>
    </source>
</evidence>
<dbReference type="GO" id="GO:0016020">
    <property type="term" value="C:membrane"/>
    <property type="evidence" value="ECO:0007669"/>
    <property type="project" value="UniProtKB-SubCell"/>
</dbReference>
<reference evidence="5 6" key="1">
    <citation type="submission" date="2015-07" db="EMBL/GenBank/DDBJ databases">
        <title>Comparative genomics of the Sigatoka disease complex on banana suggests a link between parallel evolutionary changes in Pseudocercospora fijiensis and Pseudocercospora eumusae and increased virulence on the banana host.</title>
        <authorList>
            <person name="Chang T.-C."/>
            <person name="Salvucci A."/>
            <person name="Crous P.W."/>
            <person name="Stergiopoulos I."/>
        </authorList>
    </citation>
    <scope>NUCLEOTIDE SEQUENCE [LARGE SCALE GENOMIC DNA]</scope>
    <source>
        <strain evidence="5 6">CBS 114824</strain>
    </source>
</reference>
<dbReference type="EMBL" id="LFZN01000001">
    <property type="protein sequence ID" value="KXT07526.1"/>
    <property type="molecule type" value="Genomic_DNA"/>
</dbReference>
<dbReference type="Proteomes" id="UP000070133">
    <property type="component" value="Unassembled WGS sequence"/>
</dbReference>
<protein>
    <recommendedName>
        <fullName evidence="7">MAPEG family protein</fullName>
    </recommendedName>
</protein>
<name>A0A139HYI8_9PEZI</name>
<sequence length="148" mass="16367">MATQLGLRLPLVKPVVALAGWTFVMEAWMYATRIPAMSKYNVNVDDPSQCSQDLQTKIPQSIKNIADNFNHLHEQPQVFYAVALSLTLLGDTHPYTEYAAWGYVGVRVVHSLFQSLVNKVVTRFQLFATSSLVLAGLTGRAAQLASQV</sequence>
<dbReference type="InterPro" id="IPR023352">
    <property type="entry name" value="MAPEG-like_dom_sf"/>
</dbReference>
<evidence type="ECO:0008006" key="7">
    <source>
        <dbReference type="Google" id="ProtNLM"/>
    </source>
</evidence>